<name>A0AAX3JLM4_9SPIR</name>
<dbReference type="EMBL" id="CP114720">
    <property type="protein sequence ID" value="WAZ71842.1"/>
    <property type="molecule type" value="Genomic_DNA"/>
</dbReference>
<gene>
    <name evidence="2" type="ORF">O5404_02270</name>
</gene>
<evidence type="ECO:0000256" key="1">
    <source>
        <dbReference type="SAM" id="Phobius"/>
    </source>
</evidence>
<organism evidence="2 3">
    <name type="scientific">Borrelia miyamotoi</name>
    <dbReference type="NCBI Taxonomy" id="47466"/>
    <lineage>
        <taxon>Bacteria</taxon>
        <taxon>Pseudomonadati</taxon>
        <taxon>Spirochaetota</taxon>
        <taxon>Spirochaetia</taxon>
        <taxon>Spirochaetales</taxon>
        <taxon>Borreliaceae</taxon>
        <taxon>Borrelia</taxon>
    </lineage>
</organism>
<keyword evidence="1" id="KW-0812">Transmembrane</keyword>
<dbReference type="RefSeq" id="WP_241677622.1">
    <property type="nucleotide sequence ID" value="NZ_CP044625.1"/>
</dbReference>
<keyword evidence="1" id="KW-0472">Membrane</keyword>
<feature type="transmembrane region" description="Helical" evidence="1">
    <location>
        <begin position="21"/>
        <end position="46"/>
    </location>
</feature>
<evidence type="ECO:0000313" key="2">
    <source>
        <dbReference type="EMBL" id="WAZ71842.1"/>
    </source>
</evidence>
<evidence type="ECO:0008006" key="4">
    <source>
        <dbReference type="Google" id="ProtNLM"/>
    </source>
</evidence>
<proteinExistence type="predicted"/>
<reference evidence="2" key="1">
    <citation type="submission" date="2022-12" db="EMBL/GenBank/DDBJ databases">
        <title>B. miyamotoi WGS.</title>
        <authorList>
            <person name="Gabriele M."/>
            <person name="Kuleshov K.V."/>
            <person name="Hepner S."/>
            <person name="Hoornstra D."/>
            <person name="Hovius J.W."/>
            <person name="Platonov A.E."/>
            <person name="Fingerle V."/>
            <person name="Strube C."/>
        </authorList>
    </citation>
    <scope>NUCLEOTIDE SEQUENCE</scope>
    <source>
        <strain evidence="2">ZStruIII14-9</strain>
    </source>
</reference>
<protein>
    <recommendedName>
        <fullName evidence="4">PTS sugar transporter subunit IIC</fullName>
    </recommendedName>
</protein>
<dbReference type="Proteomes" id="UP001164513">
    <property type="component" value="Chromosome"/>
</dbReference>
<dbReference type="AlphaFoldDB" id="A0AAX3JLM4"/>
<accession>A0AAX3JLM4</accession>
<sequence length="71" mass="8000">MTGFIAKWITKVKVPEFISPVMPIFVVPLISAVMIGFFMIYGGIYIGQFMTFLEVGLKSLQTNSEIYGIFK</sequence>
<evidence type="ECO:0000313" key="3">
    <source>
        <dbReference type="Proteomes" id="UP001164513"/>
    </source>
</evidence>
<keyword evidence="1" id="KW-1133">Transmembrane helix</keyword>